<dbReference type="RefSeq" id="WP_353423889.1">
    <property type="nucleotide sequence ID" value="NZ_CP117826.1"/>
</dbReference>
<dbReference type="AlphaFoldDB" id="A0AAU8AA73"/>
<evidence type="ECO:0000313" key="1">
    <source>
        <dbReference type="EMBL" id="XCC63128.1"/>
    </source>
</evidence>
<evidence type="ECO:0008006" key="2">
    <source>
        <dbReference type="Google" id="ProtNLM"/>
    </source>
</evidence>
<protein>
    <recommendedName>
        <fullName evidence="2">EF-hand domain-containing protein</fullName>
    </recommendedName>
</protein>
<organism evidence="1">
    <name type="scientific">Christensenella massiliensis</name>
    <dbReference type="NCBI Taxonomy" id="1805714"/>
    <lineage>
        <taxon>Bacteria</taxon>
        <taxon>Bacillati</taxon>
        <taxon>Bacillota</taxon>
        <taxon>Clostridia</taxon>
        <taxon>Christensenellales</taxon>
        <taxon>Christensenellaceae</taxon>
        <taxon>Christensenella</taxon>
    </lineage>
</organism>
<gene>
    <name evidence="1" type="ORF">PUP29_04230</name>
</gene>
<accession>A0AAU8AA73</accession>
<dbReference type="EMBL" id="CP117826">
    <property type="protein sequence ID" value="XCC63128.1"/>
    <property type="molecule type" value="Genomic_DNA"/>
</dbReference>
<reference evidence="1" key="1">
    <citation type="submission" date="2023-02" db="EMBL/GenBank/DDBJ databases">
        <title>Gut commensal Christensenella minuta modulates host metabolism via a new class of secondary bile acids.</title>
        <authorList>
            <person name="Liu C."/>
        </authorList>
    </citation>
    <scope>NUCLEOTIDE SEQUENCE</scope>
    <source>
        <strain evidence="1">CA70</strain>
    </source>
</reference>
<proteinExistence type="predicted"/>
<dbReference type="PROSITE" id="PS51257">
    <property type="entry name" value="PROKAR_LIPOPROTEIN"/>
    <property type="match status" value="1"/>
</dbReference>
<name>A0AAU8AA73_9FIRM</name>
<sequence>MKKTIVLVLVLLSFSLFLVSCSIRNPGTVEAVAESQIPPEDLRSASTAFPVGSSDIFAFRYEWENPTPEAAVWLEVYQNGEKSEPLRTYLDEMNGKSGMIYLLAHDTQAPHWAIGLTNDAGTNGGSAFSYNDPGEFSGSFSELSVSQLPAGINELSAAEETVLAVLLYDGDGAALLSPEELAEDTGKLQNAGLAVVLKCLFSQGRISS</sequence>